<keyword evidence="3" id="KW-0445">Lipid transport</keyword>
<feature type="domain" description="PH" evidence="7">
    <location>
        <begin position="1134"/>
        <end position="1165"/>
    </location>
</feature>
<proteinExistence type="predicted"/>
<keyword evidence="6" id="KW-1133">Transmembrane helix</keyword>
<dbReference type="InterPro" id="IPR035892">
    <property type="entry name" value="C2_domain_sf"/>
</dbReference>
<dbReference type="AlphaFoldDB" id="A0AAE0C6J9"/>
<gene>
    <name evidence="10" type="ORF">CYMTET_41866</name>
</gene>
<dbReference type="GO" id="GO:0008289">
    <property type="term" value="F:lipid binding"/>
    <property type="evidence" value="ECO:0007669"/>
    <property type="project" value="UniProtKB-KW"/>
</dbReference>
<evidence type="ECO:0000256" key="4">
    <source>
        <dbReference type="ARBA" id="ARBA00023121"/>
    </source>
</evidence>
<feature type="domain" description="SMP-LTD" evidence="9">
    <location>
        <begin position="140"/>
        <end position="333"/>
    </location>
</feature>
<protein>
    <recommendedName>
        <fullName evidence="12">Extended synaptotagmin-3</fullName>
    </recommendedName>
</protein>
<dbReference type="EMBL" id="LGRX02027886">
    <property type="protein sequence ID" value="KAK3248673.1"/>
    <property type="molecule type" value="Genomic_DNA"/>
</dbReference>
<reference evidence="10 11" key="1">
    <citation type="journal article" date="2015" name="Genome Biol. Evol.">
        <title>Comparative Genomics of a Bacterivorous Green Alga Reveals Evolutionary Causalities and Consequences of Phago-Mixotrophic Mode of Nutrition.</title>
        <authorList>
            <person name="Burns J.A."/>
            <person name="Paasch A."/>
            <person name="Narechania A."/>
            <person name="Kim E."/>
        </authorList>
    </citation>
    <scope>NUCLEOTIDE SEQUENCE [LARGE SCALE GENOMIC DNA]</scope>
    <source>
        <strain evidence="10 11">PLY_AMNH</strain>
    </source>
</reference>
<evidence type="ECO:0000256" key="6">
    <source>
        <dbReference type="SAM" id="Phobius"/>
    </source>
</evidence>
<dbReference type="GO" id="GO:0016020">
    <property type="term" value="C:membrane"/>
    <property type="evidence" value="ECO:0007669"/>
    <property type="project" value="UniProtKB-SubCell"/>
</dbReference>
<evidence type="ECO:0000256" key="3">
    <source>
        <dbReference type="ARBA" id="ARBA00023055"/>
    </source>
</evidence>
<evidence type="ECO:0000256" key="2">
    <source>
        <dbReference type="ARBA" id="ARBA00022448"/>
    </source>
</evidence>
<dbReference type="InterPro" id="IPR001849">
    <property type="entry name" value="PH_domain"/>
</dbReference>
<accession>A0AAE0C6J9</accession>
<dbReference type="Proteomes" id="UP001190700">
    <property type="component" value="Unassembled WGS sequence"/>
</dbReference>
<keyword evidence="6" id="KW-0812">Transmembrane</keyword>
<name>A0AAE0C6J9_9CHLO</name>
<dbReference type="InterPro" id="IPR031468">
    <property type="entry name" value="SMP_LBD"/>
</dbReference>
<dbReference type="PROSITE" id="PS50003">
    <property type="entry name" value="PH_DOMAIN"/>
    <property type="match status" value="1"/>
</dbReference>
<dbReference type="PANTHER" id="PTHR47042:SF4">
    <property type="entry name" value="OS02G0313700 PROTEIN"/>
    <property type="match status" value="1"/>
</dbReference>
<dbReference type="Gene3D" id="2.60.40.150">
    <property type="entry name" value="C2 domain"/>
    <property type="match status" value="2"/>
</dbReference>
<dbReference type="InterPro" id="IPR000008">
    <property type="entry name" value="C2_dom"/>
</dbReference>
<sequence>MIRNKLASTEKILRGASQLAWQGAFAKVVSRRDREDRPTKVFLVSRSILAFTRRGTRNFIGKLDWRDTSPLSYHLLIILTLIWWLAKFQEMNFWMAISLIWLLLYGNYVKRKTTDRMLTIHTCVLRYEAMGRVASLDNCMSERAMWLNNLLALFWPDVLEPIVSKIIKDNVQCYLDIYRPTALNRLQLENCRLGGSAFPQVLGAKGFCLNVDSESDVEIELDLDITTGSDMQIELKCRLGGENLGVNVKTFLENLVLKGKLRLRFGNIKHASPVLGLLRIAFDGLPELNYSLRSVGGQDMREWEDISNWANNLVHKIISDLMVEPKAIKVDLDEIWARPPPPEKKKVRLEVQVTRAENLVAADTGSVFEIMDGVDGKSDPFVIVTFLDSKRQTKVVGKNLNPCWNEHFVFVLTEEEWIELEDFDSSFVEFDVMDKDLMSKDDPIGTAKVMMRDLQDGVPRTLMLFLEDVTTGRLHVSLLLSGRGEMESSLKGREDFQDSSEAPGDALGSHSVCENLVCTPGSPSFARFCWPTEASIKGNTKLRMRTTRHEERRNEWVEVVVRVVGAEQLVVNDASNLFRRLARRKHPSALNKDVTDSYCKLSIGEQQFCTKTQRGTCSPAWNEVFKFHIEVEDWEDIPGGGSMLHVELWDHDPFAPDDPLGDVSIALGDKLVECANFKESWFDLQQCARGRIQLSIRIRHVINTFGKKMTDTFDRPSAMPLSPLLAKHESLMDRQGASDAPASPREPAGACSGFLQCQQSKESKFSVQWTTRRRRFVVIAPRELVYFKDEKSMDKPKACLGAAAEQMRRARFKIEGATSQEELPAADRTAADELEPDMRKLLPEQCHAASAVLVCEDIEITPEVTGDAESAFAMQEGCTQHGAVFDHYSPLASVEGGTITGFRGLWCGGTAGVGAAVIISFDTGCVCQTQSTHATHMTGTCDILEAARRGYDYPLSYYTAGDVSALGVAIAALQEVLKREPVVHLRLQCGVCAAAGALTGVLGRPAFAPKLTRSVRARLLVMSAPEVPDIVSDTDSELEADAACGAGNCGVGVQCEGGCTGQWCNEAEATDASSSNPACACNRDHGRTQDPALFFVVPHYLDRGAGEMGKLEINITTCLRIWEGQQSGLGRFPFLVQTRNKVLRMGAASDEERKIWTTALQATIRKQSQVASEYALPSSVEDQHAN</sequence>
<keyword evidence="5 6" id="KW-0472">Membrane</keyword>
<evidence type="ECO:0000259" key="9">
    <source>
        <dbReference type="PROSITE" id="PS51847"/>
    </source>
</evidence>
<feature type="domain" description="C2" evidence="8">
    <location>
        <begin position="329"/>
        <end position="464"/>
    </location>
</feature>
<organism evidence="10 11">
    <name type="scientific">Cymbomonas tetramitiformis</name>
    <dbReference type="NCBI Taxonomy" id="36881"/>
    <lineage>
        <taxon>Eukaryota</taxon>
        <taxon>Viridiplantae</taxon>
        <taxon>Chlorophyta</taxon>
        <taxon>Pyramimonadophyceae</taxon>
        <taxon>Pyramimonadales</taxon>
        <taxon>Pyramimonadaceae</taxon>
        <taxon>Cymbomonas</taxon>
    </lineage>
</organism>
<dbReference type="SUPFAM" id="SSF49562">
    <property type="entry name" value="C2 domain (Calcium/lipid-binding domain, CaLB)"/>
    <property type="match status" value="2"/>
</dbReference>
<comment type="subcellular location">
    <subcellularLocation>
        <location evidence="1">Membrane</location>
    </subcellularLocation>
</comment>
<keyword evidence="11" id="KW-1185">Reference proteome</keyword>
<evidence type="ECO:0000259" key="8">
    <source>
        <dbReference type="PROSITE" id="PS50004"/>
    </source>
</evidence>
<keyword evidence="2" id="KW-0813">Transport</keyword>
<dbReference type="PANTHER" id="PTHR47042">
    <property type="entry name" value="C2 DOMAIN-CONTAINING PROTEIN-LIKE"/>
    <property type="match status" value="1"/>
</dbReference>
<keyword evidence="4" id="KW-0446">Lipid-binding</keyword>
<dbReference type="InterPro" id="IPR052847">
    <property type="entry name" value="Ext_Synaptotagmin/KAHRP-like"/>
</dbReference>
<evidence type="ECO:0000313" key="11">
    <source>
        <dbReference type="Proteomes" id="UP001190700"/>
    </source>
</evidence>
<dbReference type="GO" id="GO:0006869">
    <property type="term" value="P:lipid transport"/>
    <property type="evidence" value="ECO:0007669"/>
    <property type="project" value="UniProtKB-KW"/>
</dbReference>
<evidence type="ECO:0000256" key="1">
    <source>
        <dbReference type="ARBA" id="ARBA00004370"/>
    </source>
</evidence>
<evidence type="ECO:0000256" key="5">
    <source>
        <dbReference type="ARBA" id="ARBA00023136"/>
    </source>
</evidence>
<evidence type="ECO:0008006" key="12">
    <source>
        <dbReference type="Google" id="ProtNLM"/>
    </source>
</evidence>
<comment type="caution">
    <text evidence="10">The sequence shown here is derived from an EMBL/GenBank/DDBJ whole genome shotgun (WGS) entry which is preliminary data.</text>
</comment>
<evidence type="ECO:0000313" key="10">
    <source>
        <dbReference type="EMBL" id="KAK3248673.1"/>
    </source>
</evidence>
<dbReference type="Pfam" id="PF00168">
    <property type="entry name" value="C2"/>
    <property type="match status" value="2"/>
</dbReference>
<dbReference type="CDD" id="cd00030">
    <property type="entry name" value="C2"/>
    <property type="match status" value="2"/>
</dbReference>
<evidence type="ECO:0000259" key="7">
    <source>
        <dbReference type="PROSITE" id="PS50003"/>
    </source>
</evidence>
<feature type="transmembrane region" description="Helical" evidence="6">
    <location>
        <begin position="70"/>
        <end position="86"/>
    </location>
</feature>
<feature type="domain" description="C2" evidence="8">
    <location>
        <begin position="540"/>
        <end position="682"/>
    </location>
</feature>
<dbReference type="PROSITE" id="PS50004">
    <property type="entry name" value="C2"/>
    <property type="match status" value="2"/>
</dbReference>
<dbReference type="SMART" id="SM00239">
    <property type="entry name" value="C2"/>
    <property type="match status" value="2"/>
</dbReference>
<dbReference type="PROSITE" id="PS51847">
    <property type="entry name" value="SMP"/>
    <property type="match status" value="1"/>
</dbReference>
<dbReference type="SUPFAM" id="SSF50729">
    <property type="entry name" value="PH domain-like"/>
    <property type="match status" value="1"/>
</dbReference>